<protein>
    <recommendedName>
        <fullName evidence="3">Proteasome assembly chaperone 2</fullName>
    </recommendedName>
</protein>
<dbReference type="InterPro" id="IPR016562">
    <property type="entry name" value="Proteasome_assmbl_chp_2_euk"/>
</dbReference>
<dbReference type="Gene3D" id="3.40.50.10900">
    <property type="entry name" value="PAC-like subunit"/>
    <property type="match status" value="2"/>
</dbReference>
<gene>
    <name evidence="1" type="ORF">QYM36_003844</name>
</gene>
<keyword evidence="2" id="KW-1185">Reference proteome</keyword>
<feature type="non-terminal residue" evidence="1">
    <location>
        <position position="219"/>
    </location>
</feature>
<accession>A0AA88I0N3</accession>
<proteinExistence type="predicted"/>
<evidence type="ECO:0008006" key="3">
    <source>
        <dbReference type="Google" id="ProtNLM"/>
    </source>
</evidence>
<feature type="non-terminal residue" evidence="1">
    <location>
        <position position="1"/>
    </location>
</feature>
<dbReference type="AlphaFoldDB" id="A0AA88I0N3"/>
<dbReference type="GO" id="GO:0005829">
    <property type="term" value="C:cytosol"/>
    <property type="evidence" value="ECO:0007669"/>
    <property type="project" value="TreeGrafter"/>
</dbReference>
<organism evidence="1 2">
    <name type="scientific">Artemia franciscana</name>
    <name type="common">Brine shrimp</name>
    <name type="synonym">Artemia sanfranciscana</name>
    <dbReference type="NCBI Taxonomy" id="6661"/>
    <lineage>
        <taxon>Eukaryota</taxon>
        <taxon>Metazoa</taxon>
        <taxon>Ecdysozoa</taxon>
        <taxon>Arthropoda</taxon>
        <taxon>Crustacea</taxon>
        <taxon>Branchiopoda</taxon>
        <taxon>Anostraca</taxon>
        <taxon>Artemiidae</taxon>
        <taxon>Artemia</taxon>
    </lineage>
</organism>
<comment type="caution">
    <text evidence="1">The sequence shown here is derived from an EMBL/GenBank/DDBJ whole genome shotgun (WGS) entry which is preliminary data.</text>
</comment>
<dbReference type="PANTHER" id="PTHR12970">
    <property type="entry name" value="PROTEASOME ASSEMBLY CHAPERONE 2"/>
    <property type="match status" value="1"/>
</dbReference>
<dbReference type="GO" id="GO:0043248">
    <property type="term" value="P:proteasome assembly"/>
    <property type="evidence" value="ECO:0007669"/>
    <property type="project" value="TreeGrafter"/>
</dbReference>
<name>A0AA88I0N3_ARTSF</name>
<evidence type="ECO:0000313" key="2">
    <source>
        <dbReference type="Proteomes" id="UP001187531"/>
    </source>
</evidence>
<dbReference type="GO" id="GO:0005634">
    <property type="term" value="C:nucleus"/>
    <property type="evidence" value="ECO:0007669"/>
    <property type="project" value="TreeGrafter"/>
</dbReference>
<dbReference type="InterPro" id="IPR038389">
    <property type="entry name" value="PSMG2_sf"/>
</dbReference>
<dbReference type="Proteomes" id="UP001187531">
    <property type="component" value="Unassembled WGS sequence"/>
</dbReference>
<evidence type="ECO:0000313" key="1">
    <source>
        <dbReference type="EMBL" id="KAK2721675.1"/>
    </source>
</evidence>
<reference evidence="1" key="1">
    <citation type="submission" date="2023-07" db="EMBL/GenBank/DDBJ databases">
        <title>Chromosome-level genome assembly of Artemia franciscana.</title>
        <authorList>
            <person name="Jo E."/>
        </authorList>
    </citation>
    <scope>NUCLEOTIDE SEQUENCE</scope>
    <source>
        <tissue evidence="1">Whole body</tissue>
    </source>
</reference>
<sequence length="219" mass="24765">PSLSLGNVGQLSIDLLLQSFSDEVEKVGYLNHPSLLPVVGHSPYSIDVAELYLGCEVSIPVHVLEMQVIAGIYDGQSTGLSVFFVCLKGSCGLLNTKIKSLDLSRDCLLRCFRKWSRPPFAFAELKISRRSDFVRKLVSWAKELKVNEMILLGSSSSNVRKDQQMVGPQYRYLKNDFSTLEYPSNGENYKYHHFSLSEAEPRPRTYLGALDEEYIMEED</sequence>
<dbReference type="EMBL" id="JAVRJZ010000006">
    <property type="protein sequence ID" value="KAK2721675.1"/>
    <property type="molecule type" value="Genomic_DNA"/>
</dbReference>
<dbReference type="PANTHER" id="PTHR12970:SF1">
    <property type="entry name" value="PROTEASOME ASSEMBLY CHAPERONE 2"/>
    <property type="match status" value="1"/>
</dbReference>